<keyword evidence="1" id="KW-0479">Metal-binding</keyword>
<evidence type="ECO:0000259" key="4">
    <source>
        <dbReference type="Pfam" id="PF23229"/>
    </source>
</evidence>
<keyword evidence="2" id="KW-0119">Carbohydrate metabolism</keyword>
<feature type="domain" description="DUF7067" evidence="4">
    <location>
        <begin position="238"/>
        <end position="264"/>
    </location>
</feature>
<dbReference type="InterPro" id="IPR055495">
    <property type="entry name" value="CWD_DUF7067"/>
</dbReference>
<dbReference type="PANTHER" id="PTHR46999:SF1">
    <property type="entry name" value="ALPHA-GLUCAN WATER DIKINASE 1, CHLOROPLASTIC"/>
    <property type="match status" value="1"/>
</dbReference>
<dbReference type="InterPro" id="IPR056301">
    <property type="entry name" value="GWD-like_N_Ig"/>
</dbReference>
<dbReference type="Pfam" id="PF23229">
    <property type="entry name" value="DUF7067"/>
    <property type="match status" value="1"/>
</dbReference>
<evidence type="ECO:0000313" key="5">
    <source>
        <dbReference type="EMBL" id="WOL20722.1"/>
    </source>
</evidence>
<dbReference type="Pfam" id="PF23166">
    <property type="entry name" value="Ig_N_CWD1"/>
    <property type="match status" value="1"/>
</dbReference>
<dbReference type="PANTHER" id="PTHR46999">
    <property type="entry name" value="ALPHA-GLUCAN WATER DIKINASE 1, CHLOROPLASTIC-RELATED"/>
    <property type="match status" value="1"/>
</dbReference>
<sequence>MYRNMSNSVGHTLPQQALFRSSVLEKQSKAHQGVSAIFFCGVPSTSKAENAASHSQLPLLSTRFLGKKFTARKGNPFEQNLRTVTMISRAVLATDPASELGRKFKLDTNSELEINVRCPKSGSLIQIEFQVTNNNGSLVLHWGAIRHKKKDWSLPSRRPDGTKVYKNRALRTPFTKSDSTSLLSIEIDDPEIQAVEFLILDEAENKWFKNNGQNFQVILEQGSQDPRLDSVSPVTVPEDLVQIQAYLRWERKGRQTYTPDQEKASVSYFVNGNKLIWLKTLTLVICI</sequence>
<evidence type="ECO:0000259" key="3">
    <source>
        <dbReference type="Pfam" id="PF23166"/>
    </source>
</evidence>
<dbReference type="AlphaFoldDB" id="A0AAQ3L7H3"/>
<gene>
    <name evidence="5" type="ORF">Cni_G29528</name>
</gene>
<organism evidence="5 6">
    <name type="scientific">Canna indica</name>
    <name type="common">Indian-shot</name>
    <dbReference type="NCBI Taxonomy" id="4628"/>
    <lineage>
        <taxon>Eukaryota</taxon>
        <taxon>Viridiplantae</taxon>
        <taxon>Streptophyta</taxon>
        <taxon>Embryophyta</taxon>
        <taxon>Tracheophyta</taxon>
        <taxon>Spermatophyta</taxon>
        <taxon>Magnoliopsida</taxon>
        <taxon>Liliopsida</taxon>
        <taxon>Zingiberales</taxon>
        <taxon>Cannaceae</taxon>
        <taxon>Canna</taxon>
    </lineage>
</organism>
<evidence type="ECO:0000313" key="6">
    <source>
        <dbReference type="Proteomes" id="UP001327560"/>
    </source>
</evidence>
<evidence type="ECO:0000256" key="1">
    <source>
        <dbReference type="ARBA" id="ARBA00022723"/>
    </source>
</evidence>
<dbReference type="GO" id="GO:0046872">
    <property type="term" value="F:metal ion binding"/>
    <property type="evidence" value="ECO:0007669"/>
    <property type="project" value="UniProtKB-KW"/>
</dbReference>
<evidence type="ECO:0000256" key="2">
    <source>
        <dbReference type="ARBA" id="ARBA00023277"/>
    </source>
</evidence>
<feature type="domain" description="Alpha-glucan water dikinase-like N-terminal Ig-like" evidence="3">
    <location>
        <begin position="102"/>
        <end position="217"/>
    </location>
</feature>
<proteinExistence type="predicted"/>
<protein>
    <submittedName>
        <fullName evidence="5">Alpha-glucan water dikinase, chloroplastic isoform X4</fullName>
    </submittedName>
</protein>
<reference evidence="5 6" key="1">
    <citation type="submission" date="2023-10" db="EMBL/GenBank/DDBJ databases">
        <title>Chromosome-scale genome assembly provides insights into flower coloration mechanisms of Canna indica.</title>
        <authorList>
            <person name="Li C."/>
        </authorList>
    </citation>
    <scope>NUCLEOTIDE SEQUENCE [LARGE SCALE GENOMIC DNA]</scope>
    <source>
        <tissue evidence="5">Flower</tissue>
    </source>
</reference>
<dbReference type="Proteomes" id="UP001327560">
    <property type="component" value="Chromosome 9"/>
</dbReference>
<dbReference type="EMBL" id="CP136898">
    <property type="protein sequence ID" value="WOL20722.1"/>
    <property type="molecule type" value="Genomic_DNA"/>
</dbReference>
<name>A0AAQ3L7H3_9LILI</name>
<accession>A0AAQ3L7H3</accession>
<keyword evidence="6" id="KW-1185">Reference proteome</keyword>